<dbReference type="Proteomes" id="UP000826195">
    <property type="component" value="Unassembled WGS sequence"/>
</dbReference>
<reference evidence="1 2" key="1">
    <citation type="journal article" date="2021" name="J. Hered.">
        <title>A chromosome-level genome assembly of the parasitoid wasp, Cotesia glomerata (Hymenoptera: Braconidae).</title>
        <authorList>
            <person name="Pinto B.J."/>
            <person name="Weis J.J."/>
            <person name="Gamble T."/>
            <person name="Ode P.J."/>
            <person name="Paul R."/>
            <person name="Zaspel J.M."/>
        </authorList>
    </citation>
    <scope>NUCLEOTIDE SEQUENCE [LARGE SCALE GENOMIC DNA]</scope>
    <source>
        <strain evidence="1">CgM1</strain>
    </source>
</reference>
<protein>
    <submittedName>
        <fullName evidence="1">Uncharacterized protein</fullName>
    </submittedName>
</protein>
<accession>A0AAV7IKM5</accession>
<evidence type="ECO:0000313" key="2">
    <source>
        <dbReference type="Proteomes" id="UP000826195"/>
    </source>
</evidence>
<dbReference type="EMBL" id="JAHXZJ010001383">
    <property type="protein sequence ID" value="KAH0552965.1"/>
    <property type="molecule type" value="Genomic_DNA"/>
</dbReference>
<comment type="caution">
    <text evidence="1">The sequence shown here is derived from an EMBL/GenBank/DDBJ whole genome shotgun (WGS) entry which is preliminary data.</text>
</comment>
<evidence type="ECO:0000313" key="1">
    <source>
        <dbReference type="EMBL" id="KAH0552965.1"/>
    </source>
</evidence>
<sequence length="85" mass="9523">HIGYGIYCKISDYKNAVKGTPLASAVARNLLLGVFKREVLVQEFAKDYSKKKNWTAEASDSKIRNAMAQKIVELKGEHLKKLLVS</sequence>
<name>A0AAV7IKM5_COTGL</name>
<dbReference type="AlphaFoldDB" id="A0AAV7IKM5"/>
<proteinExistence type="predicted"/>
<keyword evidence="2" id="KW-1185">Reference proteome</keyword>
<feature type="non-terminal residue" evidence="1">
    <location>
        <position position="1"/>
    </location>
</feature>
<gene>
    <name evidence="1" type="ORF">KQX54_000047</name>
</gene>
<organism evidence="1 2">
    <name type="scientific">Cotesia glomerata</name>
    <name type="common">Lepidopteran parasitic wasp</name>
    <name type="synonym">Apanteles glomeratus</name>
    <dbReference type="NCBI Taxonomy" id="32391"/>
    <lineage>
        <taxon>Eukaryota</taxon>
        <taxon>Metazoa</taxon>
        <taxon>Ecdysozoa</taxon>
        <taxon>Arthropoda</taxon>
        <taxon>Hexapoda</taxon>
        <taxon>Insecta</taxon>
        <taxon>Pterygota</taxon>
        <taxon>Neoptera</taxon>
        <taxon>Endopterygota</taxon>
        <taxon>Hymenoptera</taxon>
        <taxon>Apocrita</taxon>
        <taxon>Ichneumonoidea</taxon>
        <taxon>Braconidae</taxon>
        <taxon>Microgastrinae</taxon>
        <taxon>Cotesia</taxon>
    </lineage>
</organism>